<sequence>MTIYIHFTIVKECYKGGGGPRTRKHPFSKKNDFQEETAILRGIHQLPSLTLKYQSYKDQRRSRRLTSEPVSGAKLSFIVEVCPGGSEDELVTALRGSSQ</sequence>
<dbReference type="Proteomes" id="UP000887116">
    <property type="component" value="Unassembled WGS sequence"/>
</dbReference>
<name>A0A8X6KUI4_TRICU</name>
<dbReference type="AlphaFoldDB" id="A0A8X6KUI4"/>
<evidence type="ECO:0000313" key="2">
    <source>
        <dbReference type="Proteomes" id="UP000887116"/>
    </source>
</evidence>
<reference evidence="1" key="1">
    <citation type="submission" date="2020-07" db="EMBL/GenBank/DDBJ databases">
        <title>Multicomponent nature underlies the extraordinary mechanical properties of spider dragline silk.</title>
        <authorList>
            <person name="Kono N."/>
            <person name="Nakamura H."/>
            <person name="Mori M."/>
            <person name="Yoshida Y."/>
            <person name="Ohtoshi R."/>
            <person name="Malay A.D."/>
            <person name="Moran D.A.P."/>
            <person name="Tomita M."/>
            <person name="Numata K."/>
            <person name="Arakawa K."/>
        </authorList>
    </citation>
    <scope>NUCLEOTIDE SEQUENCE</scope>
</reference>
<accession>A0A8X6KUI4</accession>
<dbReference type="EMBL" id="BMAO01003322">
    <property type="protein sequence ID" value="GFQ87080.1"/>
    <property type="molecule type" value="Genomic_DNA"/>
</dbReference>
<proteinExistence type="predicted"/>
<keyword evidence="2" id="KW-1185">Reference proteome</keyword>
<protein>
    <submittedName>
        <fullName evidence="1">Uncharacterized protein</fullName>
    </submittedName>
</protein>
<comment type="caution">
    <text evidence="1">The sequence shown here is derived from an EMBL/GenBank/DDBJ whole genome shotgun (WGS) entry which is preliminary data.</text>
</comment>
<organism evidence="1 2">
    <name type="scientific">Trichonephila clavata</name>
    <name type="common">Joro spider</name>
    <name type="synonym">Nephila clavata</name>
    <dbReference type="NCBI Taxonomy" id="2740835"/>
    <lineage>
        <taxon>Eukaryota</taxon>
        <taxon>Metazoa</taxon>
        <taxon>Ecdysozoa</taxon>
        <taxon>Arthropoda</taxon>
        <taxon>Chelicerata</taxon>
        <taxon>Arachnida</taxon>
        <taxon>Araneae</taxon>
        <taxon>Araneomorphae</taxon>
        <taxon>Entelegynae</taxon>
        <taxon>Araneoidea</taxon>
        <taxon>Nephilidae</taxon>
        <taxon>Trichonephila</taxon>
    </lineage>
</organism>
<evidence type="ECO:0000313" key="1">
    <source>
        <dbReference type="EMBL" id="GFQ87080.1"/>
    </source>
</evidence>
<dbReference type="OrthoDB" id="10522564at2759"/>
<gene>
    <name evidence="1" type="ORF">TNCT_713331</name>
</gene>